<dbReference type="InterPro" id="IPR017896">
    <property type="entry name" value="4Fe4S_Fe-S-bd"/>
</dbReference>
<dbReference type="PIRSF" id="PIRSF000309">
    <property type="entry name" value="NAD_red_hyd_HoxU"/>
    <property type="match status" value="1"/>
</dbReference>
<evidence type="ECO:0000256" key="10">
    <source>
        <dbReference type="ARBA" id="ARBA00023027"/>
    </source>
</evidence>
<dbReference type="SUPFAM" id="SSF54292">
    <property type="entry name" value="2Fe-2S ferredoxin-like"/>
    <property type="match status" value="1"/>
</dbReference>
<keyword evidence="7" id="KW-1278">Translocase</keyword>
<dbReference type="GO" id="GO:0051537">
    <property type="term" value="F:2 iron, 2 sulfur cluster binding"/>
    <property type="evidence" value="ECO:0007669"/>
    <property type="project" value="UniProtKB-KW"/>
</dbReference>
<dbReference type="FunFam" id="3.30.70.20:FF:000002">
    <property type="entry name" value="NADH-ubiquinone oxidoreductase 75 kDa subunit"/>
    <property type="match status" value="1"/>
</dbReference>
<evidence type="ECO:0000256" key="8">
    <source>
        <dbReference type="ARBA" id="ARBA00023004"/>
    </source>
</evidence>
<dbReference type="Gene3D" id="3.10.20.740">
    <property type="match status" value="1"/>
</dbReference>
<dbReference type="InterPro" id="IPR036010">
    <property type="entry name" value="2Fe-2S_ferredoxin-like_sf"/>
</dbReference>
<dbReference type="Gene3D" id="3.30.70.20">
    <property type="match status" value="1"/>
</dbReference>
<name>A0A1M5XRK8_9BACT</name>
<evidence type="ECO:0000259" key="15">
    <source>
        <dbReference type="PROSITE" id="PS51839"/>
    </source>
</evidence>
<dbReference type="GO" id="GO:0016491">
    <property type="term" value="F:oxidoreductase activity"/>
    <property type="evidence" value="ECO:0007669"/>
    <property type="project" value="InterPro"/>
</dbReference>
<dbReference type="EMBL" id="FQXS01000022">
    <property type="protein sequence ID" value="SHI02457.1"/>
    <property type="molecule type" value="Genomic_DNA"/>
</dbReference>
<evidence type="ECO:0000256" key="11">
    <source>
        <dbReference type="ARBA" id="ARBA00023136"/>
    </source>
</evidence>
<dbReference type="InterPro" id="IPR017900">
    <property type="entry name" value="4Fe4S_Fe_S_CS"/>
</dbReference>
<evidence type="ECO:0000259" key="14">
    <source>
        <dbReference type="PROSITE" id="PS51379"/>
    </source>
</evidence>
<dbReference type="OrthoDB" id="9810782at2"/>
<dbReference type="GO" id="GO:0003677">
    <property type="term" value="F:DNA binding"/>
    <property type="evidence" value="ECO:0007669"/>
    <property type="project" value="UniProtKB-KW"/>
</dbReference>
<comment type="cofactor">
    <cofactor evidence="1">
        <name>[4Fe-4S] cluster</name>
        <dbReference type="ChEBI" id="CHEBI:49883"/>
    </cofactor>
</comment>
<comment type="subcellular location">
    <subcellularLocation>
        <location evidence="2">Membrane</location>
    </subcellularLocation>
</comment>
<evidence type="ECO:0000256" key="3">
    <source>
        <dbReference type="ARBA" id="ARBA00005404"/>
    </source>
</evidence>
<comment type="similarity">
    <text evidence="3">Belongs to the complex I 75 kDa subunit family.</text>
</comment>
<evidence type="ECO:0000256" key="1">
    <source>
        <dbReference type="ARBA" id="ARBA00001966"/>
    </source>
</evidence>
<feature type="domain" description="4Fe-4S His(Cys)3-ligated-type" evidence="15">
    <location>
        <begin position="80"/>
        <end position="119"/>
    </location>
</feature>
<keyword evidence="6" id="KW-0479">Metal-binding</keyword>
<dbReference type="PROSITE" id="PS00198">
    <property type="entry name" value="4FE4S_FER_1"/>
    <property type="match status" value="1"/>
</dbReference>
<protein>
    <submittedName>
        <fullName evidence="16">NAD(P)-dependent nickel-iron dehydrogenase diaphorase component subunit HoxU</fullName>
    </submittedName>
</protein>
<evidence type="ECO:0000259" key="13">
    <source>
        <dbReference type="PROSITE" id="PS51085"/>
    </source>
</evidence>
<dbReference type="PANTHER" id="PTHR24960:SF84">
    <property type="entry name" value="HYDROGENASE SUBUNIT"/>
    <property type="match status" value="1"/>
</dbReference>
<feature type="domain" description="4Fe-4S ferredoxin-type" evidence="14">
    <location>
        <begin position="139"/>
        <end position="170"/>
    </location>
</feature>
<keyword evidence="16" id="KW-0371">Homeobox</keyword>
<gene>
    <name evidence="16" type="ORF">SAMN02745124_03301</name>
</gene>
<reference evidence="16 17" key="1">
    <citation type="submission" date="2016-11" db="EMBL/GenBank/DDBJ databases">
        <authorList>
            <person name="Jaros S."/>
            <person name="Januszkiewicz K."/>
            <person name="Wedrychowicz H."/>
        </authorList>
    </citation>
    <scope>NUCLEOTIDE SEQUENCE [LARGE SCALE GENOMIC DNA]</scope>
    <source>
        <strain evidence="16 17">DSM 9705</strain>
    </source>
</reference>
<dbReference type="PANTHER" id="PTHR24960">
    <property type="entry name" value="PHOTOSYSTEM I IRON-SULFUR CENTER-RELATED"/>
    <property type="match status" value="1"/>
</dbReference>
<evidence type="ECO:0000256" key="6">
    <source>
        <dbReference type="ARBA" id="ARBA00022723"/>
    </source>
</evidence>
<dbReference type="InterPro" id="IPR050157">
    <property type="entry name" value="PSI_iron-sulfur_center"/>
</dbReference>
<evidence type="ECO:0000256" key="4">
    <source>
        <dbReference type="ARBA" id="ARBA00022485"/>
    </source>
</evidence>
<dbReference type="FunFam" id="3.10.20.740:FF:000004">
    <property type="entry name" value="NADH-quinone oxidoreductase"/>
    <property type="match status" value="1"/>
</dbReference>
<keyword evidence="11" id="KW-0472">Membrane</keyword>
<dbReference type="NCBIfam" id="NF005745">
    <property type="entry name" value="PRK07569.1"/>
    <property type="match status" value="1"/>
</dbReference>
<dbReference type="RefSeq" id="WP_073377702.1">
    <property type="nucleotide sequence ID" value="NZ_FQXS01000022.1"/>
</dbReference>
<dbReference type="Pfam" id="PF13510">
    <property type="entry name" value="Fer2_4"/>
    <property type="match status" value="1"/>
</dbReference>
<evidence type="ECO:0000313" key="17">
    <source>
        <dbReference type="Proteomes" id="UP000184139"/>
    </source>
</evidence>
<evidence type="ECO:0000313" key="16">
    <source>
        <dbReference type="EMBL" id="SHI02457.1"/>
    </source>
</evidence>
<dbReference type="InterPro" id="IPR019574">
    <property type="entry name" value="NADH_UbQ_OxRdtase_Gsu_4Fe4S-bd"/>
</dbReference>
<evidence type="ECO:0000256" key="12">
    <source>
        <dbReference type="ARBA" id="ARBA00034078"/>
    </source>
</evidence>
<dbReference type="InterPro" id="IPR054351">
    <property type="entry name" value="NADH_UbQ_OxRdtase_ferredoxin"/>
</dbReference>
<dbReference type="GO" id="GO:0046872">
    <property type="term" value="F:metal ion binding"/>
    <property type="evidence" value="ECO:0007669"/>
    <property type="project" value="UniProtKB-KW"/>
</dbReference>
<dbReference type="AlphaFoldDB" id="A0A1M5XRK8"/>
<dbReference type="GO" id="GO:0016020">
    <property type="term" value="C:membrane"/>
    <property type="evidence" value="ECO:0007669"/>
    <property type="project" value="UniProtKB-SubCell"/>
</dbReference>
<sequence>MSVVTLHINDEIVSARSDQKLLEVIREQGIEIPTLCHMDGISELGGCRLCLVEVKGSNRLLAACVTPVQEGMSVYTHSERLVNYRHITMELLLSERNHTCAVCVMNGHCELQYEAAELGVDHVRYEYMTPDLPIDASHSKFTLDHNRCILCMRCVRVCDEVEGAHTLDVMGRGTNSRIITALNRPWGDSISCTKCGKCVQVCPTGALFEKGSSVGEMEKRHAFLSWILNGRERKEWHW</sequence>
<dbReference type="InterPro" id="IPR001041">
    <property type="entry name" value="2Fe-2S_ferredoxin-type"/>
</dbReference>
<evidence type="ECO:0000256" key="7">
    <source>
        <dbReference type="ARBA" id="ARBA00022967"/>
    </source>
</evidence>
<dbReference type="SUPFAM" id="SSF54862">
    <property type="entry name" value="4Fe-4S ferredoxins"/>
    <property type="match status" value="1"/>
</dbReference>
<proteinExistence type="inferred from homology"/>
<evidence type="ECO:0000256" key="2">
    <source>
        <dbReference type="ARBA" id="ARBA00004370"/>
    </source>
</evidence>
<dbReference type="SMART" id="SM00929">
    <property type="entry name" value="NADH-G_4Fe-4S_3"/>
    <property type="match status" value="1"/>
</dbReference>
<dbReference type="InterPro" id="IPR016214">
    <property type="entry name" value="NAD-red_Hydgase_HoxS_gsu"/>
</dbReference>
<feature type="domain" description="2Fe-2S ferredoxin-type" evidence="13">
    <location>
        <begin position="2"/>
        <end position="80"/>
    </location>
</feature>
<dbReference type="PROSITE" id="PS51379">
    <property type="entry name" value="4FE4S_FER_2"/>
    <property type="match status" value="2"/>
</dbReference>
<keyword evidence="8" id="KW-0408">Iron</keyword>
<dbReference type="PROSITE" id="PS51839">
    <property type="entry name" value="4FE4S_HC3"/>
    <property type="match status" value="1"/>
</dbReference>
<dbReference type="GO" id="GO:0051539">
    <property type="term" value="F:4 iron, 4 sulfur cluster binding"/>
    <property type="evidence" value="ECO:0007669"/>
    <property type="project" value="UniProtKB-KW"/>
</dbReference>
<evidence type="ECO:0000256" key="5">
    <source>
        <dbReference type="ARBA" id="ARBA00022714"/>
    </source>
</evidence>
<comment type="cofactor">
    <cofactor evidence="12">
        <name>[2Fe-2S] cluster</name>
        <dbReference type="ChEBI" id="CHEBI:190135"/>
    </cofactor>
</comment>
<dbReference type="Pfam" id="PF22117">
    <property type="entry name" value="Fer4_Nqo3"/>
    <property type="match status" value="1"/>
</dbReference>
<keyword evidence="9" id="KW-0411">Iron-sulfur</keyword>
<dbReference type="CDD" id="cd00207">
    <property type="entry name" value="fer2"/>
    <property type="match status" value="1"/>
</dbReference>
<evidence type="ECO:0000256" key="9">
    <source>
        <dbReference type="ARBA" id="ARBA00023014"/>
    </source>
</evidence>
<keyword evidence="4" id="KW-0004">4Fe-4S</keyword>
<organism evidence="16 17">
    <name type="scientific">Desulfofustis glycolicus DSM 9705</name>
    <dbReference type="NCBI Taxonomy" id="1121409"/>
    <lineage>
        <taxon>Bacteria</taxon>
        <taxon>Pseudomonadati</taxon>
        <taxon>Thermodesulfobacteriota</taxon>
        <taxon>Desulfobulbia</taxon>
        <taxon>Desulfobulbales</taxon>
        <taxon>Desulfocapsaceae</taxon>
        <taxon>Desulfofustis</taxon>
    </lineage>
</organism>
<keyword evidence="5" id="KW-0001">2Fe-2S</keyword>
<dbReference type="Pfam" id="PF10588">
    <property type="entry name" value="NADH-G_4Fe-4S_3"/>
    <property type="match status" value="1"/>
</dbReference>
<keyword evidence="17" id="KW-1185">Reference proteome</keyword>
<keyword evidence="10" id="KW-0520">NAD</keyword>
<dbReference type="PROSITE" id="PS51085">
    <property type="entry name" value="2FE2S_FER_2"/>
    <property type="match status" value="1"/>
</dbReference>
<dbReference type="STRING" id="1121409.SAMN02745124_03301"/>
<feature type="domain" description="4Fe-4S ferredoxin-type" evidence="14">
    <location>
        <begin position="183"/>
        <end position="212"/>
    </location>
</feature>
<accession>A0A1M5XRK8</accession>
<dbReference type="Proteomes" id="UP000184139">
    <property type="component" value="Unassembled WGS sequence"/>
</dbReference>